<dbReference type="PROSITE" id="PS50158">
    <property type="entry name" value="ZF_CCHC"/>
    <property type="match status" value="1"/>
</dbReference>
<dbReference type="InterPro" id="IPR000305">
    <property type="entry name" value="GIY-YIG_endonuc"/>
</dbReference>
<dbReference type="CDD" id="cd01644">
    <property type="entry name" value="RT_pepA17"/>
    <property type="match status" value="1"/>
</dbReference>
<dbReference type="PANTHER" id="PTHR47331:SF5">
    <property type="entry name" value="RIBONUCLEASE H"/>
    <property type="match status" value="1"/>
</dbReference>
<gene>
    <name evidence="6" type="ORF">P5673_030045</name>
</gene>
<dbReference type="GO" id="GO:0003676">
    <property type="term" value="F:nucleic acid binding"/>
    <property type="evidence" value="ECO:0007669"/>
    <property type="project" value="InterPro"/>
</dbReference>
<dbReference type="CDD" id="cd10442">
    <property type="entry name" value="GIY-YIG_PLEs"/>
    <property type="match status" value="1"/>
</dbReference>
<feature type="compositionally biased region" description="Basic and acidic residues" evidence="2">
    <location>
        <begin position="1088"/>
        <end position="1098"/>
    </location>
</feature>
<dbReference type="Gene3D" id="3.10.10.10">
    <property type="entry name" value="HIV Type 1 Reverse Transcriptase, subunit A, domain 1"/>
    <property type="match status" value="1"/>
</dbReference>
<sequence length="1569" mass="179854">MTQETMKSVKYLKELESYSTIRELAARLPIFYGNKWRESAKKLEARCGEYSFANFVEFTQEASLDANHPVFSHDALTSTRKELENERKPSVDKIRRNPERKERKNRHGISLSTTGSEPSRKNPPDVTLCVLCNGEHGLSTCKNFLEKPLKERLELCMSSGICFSCLNQGHTARQCKRKAQCDVCKKAYATALHRFPAEERREESTQETIRATNNCVNCSEITTSMILPVWIHHKNDPDRRVKVYAVLDDQSDTCFVTDDVIDKLGVTGPVIQLELGTMHAIEKIDTQRIDDLVVSRFDGKVNIPLPKAYTRTHIPGQRGQIPRPETARQYDHLEKIAGEIPPYEEHLSIGLLIGNNCVRALKPRSILPRRSNDPYAILTTLGWGVVGARNQRNCENEIEMTAGCHRIATREIASNEASIGKFVPLMRCKEIMAPSAIKKMFEQDFSEPQDANLVMSQEDIRFMNITSNGIHKADNGHYEISLPLRNENVRLPCNKKHAEVLLHQLGRRFAIDSKYKEDYVAFMQKMLEEGHAEKAPERYETVWYVPHHGVYHPKKPEKLRVVFDCSADFQGHSLNRHLLQGPDLTNSLVGILCRFRQEPVAFACDIEGMFHQVHVNEEHRDLLRFLWWEQGDTTKAPTEYRMTVHLFGATSSPGCANLTFRTAADDGVNEFGVEAASFIKENFYVDDGLKSVPTVREAIELIKNSTEMCMKGGFRLHKFTSNSKEVVESTPVESRAKEIKELDLNHDLLPPERVLGIEWNIENDAFKFRITLKDKPLTRRGILSTVSSIYDPLGFAAPFLLRGKRILQLLCRESIGWDDAIPDELRMQWEMWRNELPLLETMEVSRCFKLKETENLKKAELHHFSDASTEGYGQCSYLRLVDKRNRVNCSLVMGKARVTPLKPINVPRLELTAAVVSVRVSEMLRRELRYNEIEEVFWTDSKVVQAYIHNDARRFHTFVANRVQQIRERTVPEQWKFIEGKKNPADDASRGLSPKDLLQCSRWLRGPSFLWDHHDSWRNSDNGEPESLQPDDKEQTTVDGVTTRSASREYHPVDINEISEAEQEIIRHVQKEAFKEEISKLKKITTDYETHKEDDSRSRIQKPKGASPLSRLDPYLDHSDLVRIGGRIKQASISQDVKHPIALPGQGHVSKLLARHYHERALHQGKGITLNEIRSSGYWMIGGGSVVSRLVHECVTCRRLRAKVQEQKMADLPAERLTPTPPFTYCAVDYFGPWYVREGRKELKRYGVLFTCLVTRAIHLEVANSLETGSYINALRRFICRRGPVRQMRSDNGSNFIGARRELKEALAEMDQNQVRQEMLKERCDSFELKLNVPTASHMGGIWERQIRIVRSVLCTLLEKNGHQMNDEALRTFMCEAEAVVNSRPLTAEGTASSDTAEPLTPNHFLTVKTKKWTRPRKNLQVNDIVIVKDDDIPRNQWKMSRAIEAIPDQDGLVRKGKDKPEDRPGAVYKIHCSDCQATYIGETGRNLTTRLTEHKRATKKGDLNNNIAEHHLKTNHAIDWDSATCLTYSTDYYQRITLESWFTNLEQTALNRCQPLPAPYKRLLNRKQ</sequence>
<evidence type="ECO:0000256" key="2">
    <source>
        <dbReference type="SAM" id="MobiDB-lite"/>
    </source>
</evidence>
<feature type="domain" description="CCHC-type" evidence="3">
    <location>
        <begin position="162"/>
        <end position="177"/>
    </location>
</feature>
<dbReference type="InterPro" id="IPR043128">
    <property type="entry name" value="Rev_trsase/Diguanyl_cyclase"/>
</dbReference>
<feature type="region of interest" description="Disordered" evidence="2">
    <location>
        <begin position="1016"/>
        <end position="1048"/>
    </location>
</feature>
<dbReference type="Pfam" id="PF05380">
    <property type="entry name" value="Peptidase_A17"/>
    <property type="match status" value="1"/>
</dbReference>
<keyword evidence="1" id="KW-0863">Zinc-finger</keyword>
<dbReference type="PANTHER" id="PTHR47331">
    <property type="entry name" value="PHD-TYPE DOMAIN-CONTAINING PROTEIN"/>
    <property type="match status" value="1"/>
</dbReference>
<dbReference type="GO" id="GO:0015074">
    <property type="term" value="P:DNA integration"/>
    <property type="evidence" value="ECO:0007669"/>
    <property type="project" value="InterPro"/>
</dbReference>
<reference evidence="6" key="2">
    <citation type="journal article" date="2023" name="Science">
        <title>Genomic signatures of disease resistance in endangered staghorn corals.</title>
        <authorList>
            <person name="Vollmer S.V."/>
            <person name="Selwyn J.D."/>
            <person name="Despard B.A."/>
            <person name="Roesel C.L."/>
        </authorList>
    </citation>
    <scope>NUCLEOTIDE SEQUENCE</scope>
    <source>
        <strain evidence="6">K2</strain>
    </source>
</reference>
<protein>
    <submittedName>
        <fullName evidence="6">Uncharacterized protein</fullName>
    </submittedName>
</protein>
<keyword evidence="1" id="KW-0862">Zinc</keyword>
<evidence type="ECO:0000259" key="4">
    <source>
        <dbReference type="PROSITE" id="PS50164"/>
    </source>
</evidence>
<feature type="region of interest" description="Disordered" evidence="2">
    <location>
        <begin position="77"/>
        <end position="123"/>
    </location>
</feature>
<evidence type="ECO:0000259" key="5">
    <source>
        <dbReference type="PROSITE" id="PS50994"/>
    </source>
</evidence>
<keyword evidence="7" id="KW-1185">Reference proteome</keyword>
<feature type="domain" description="GIY-YIG" evidence="4">
    <location>
        <begin position="1464"/>
        <end position="1553"/>
    </location>
</feature>
<dbReference type="InterPro" id="IPR040676">
    <property type="entry name" value="DUF5641"/>
</dbReference>
<dbReference type="EMBL" id="JARQWQ010000125">
    <property type="protein sequence ID" value="KAK2549501.1"/>
    <property type="molecule type" value="Genomic_DNA"/>
</dbReference>
<dbReference type="InterPro" id="IPR036397">
    <property type="entry name" value="RNaseH_sf"/>
</dbReference>
<dbReference type="SUPFAM" id="SSF53098">
    <property type="entry name" value="Ribonuclease H-like"/>
    <property type="match status" value="1"/>
</dbReference>
<dbReference type="PROSITE" id="PS50994">
    <property type="entry name" value="INTEGRASE"/>
    <property type="match status" value="1"/>
</dbReference>
<dbReference type="GO" id="GO:0008270">
    <property type="term" value="F:zinc ion binding"/>
    <property type="evidence" value="ECO:0007669"/>
    <property type="project" value="UniProtKB-KW"/>
</dbReference>
<dbReference type="InterPro" id="IPR008042">
    <property type="entry name" value="Retrotrans_Pao"/>
</dbReference>
<feature type="region of interest" description="Disordered" evidence="2">
    <location>
        <begin position="1088"/>
        <end position="1112"/>
    </location>
</feature>
<dbReference type="Pfam" id="PF18701">
    <property type="entry name" value="DUF5641"/>
    <property type="match status" value="1"/>
</dbReference>
<proteinExistence type="predicted"/>
<evidence type="ECO:0000313" key="6">
    <source>
        <dbReference type="EMBL" id="KAK2549501.1"/>
    </source>
</evidence>
<dbReference type="InterPro" id="IPR001878">
    <property type="entry name" value="Znf_CCHC"/>
</dbReference>
<evidence type="ECO:0000256" key="1">
    <source>
        <dbReference type="PROSITE-ProRule" id="PRU00047"/>
    </source>
</evidence>
<feature type="compositionally biased region" description="Basic and acidic residues" evidence="2">
    <location>
        <begin position="79"/>
        <end position="102"/>
    </location>
</feature>
<feature type="domain" description="Integrase catalytic" evidence="5">
    <location>
        <begin position="1218"/>
        <end position="1410"/>
    </location>
</feature>
<dbReference type="InterPro" id="IPR001584">
    <property type="entry name" value="Integrase_cat-core"/>
</dbReference>
<dbReference type="Proteomes" id="UP001249851">
    <property type="component" value="Unassembled WGS sequence"/>
</dbReference>
<dbReference type="SUPFAM" id="SSF56672">
    <property type="entry name" value="DNA/RNA polymerases"/>
    <property type="match status" value="1"/>
</dbReference>
<accession>A0AAD9PV83</accession>
<keyword evidence="1" id="KW-0479">Metal-binding</keyword>
<evidence type="ECO:0000313" key="7">
    <source>
        <dbReference type="Proteomes" id="UP001249851"/>
    </source>
</evidence>
<dbReference type="Gene3D" id="3.30.70.270">
    <property type="match status" value="1"/>
</dbReference>
<dbReference type="InterPro" id="IPR043502">
    <property type="entry name" value="DNA/RNA_pol_sf"/>
</dbReference>
<reference evidence="6" key="1">
    <citation type="journal article" date="2023" name="G3 (Bethesda)">
        <title>Whole genome assembly and annotation of the endangered Caribbean coral Acropora cervicornis.</title>
        <authorList>
            <person name="Selwyn J.D."/>
            <person name="Vollmer S.V."/>
        </authorList>
    </citation>
    <scope>NUCLEOTIDE SEQUENCE</scope>
    <source>
        <strain evidence="6">K2</strain>
    </source>
</reference>
<dbReference type="Gene3D" id="3.30.420.10">
    <property type="entry name" value="Ribonuclease H-like superfamily/Ribonuclease H"/>
    <property type="match status" value="1"/>
</dbReference>
<dbReference type="InterPro" id="IPR012337">
    <property type="entry name" value="RNaseH-like_sf"/>
</dbReference>
<comment type="caution">
    <text evidence="6">The sequence shown here is derived from an EMBL/GenBank/DDBJ whole genome shotgun (WGS) entry which is preliminary data.</text>
</comment>
<dbReference type="PROSITE" id="PS50164">
    <property type="entry name" value="GIY_YIG"/>
    <property type="match status" value="1"/>
</dbReference>
<name>A0AAD9PV83_ACRCE</name>
<organism evidence="6 7">
    <name type="scientific">Acropora cervicornis</name>
    <name type="common">Staghorn coral</name>
    <dbReference type="NCBI Taxonomy" id="6130"/>
    <lineage>
        <taxon>Eukaryota</taxon>
        <taxon>Metazoa</taxon>
        <taxon>Cnidaria</taxon>
        <taxon>Anthozoa</taxon>
        <taxon>Hexacorallia</taxon>
        <taxon>Scleractinia</taxon>
        <taxon>Astrocoeniina</taxon>
        <taxon>Acroporidae</taxon>
        <taxon>Acropora</taxon>
    </lineage>
</organism>
<evidence type="ECO:0000259" key="3">
    <source>
        <dbReference type="PROSITE" id="PS50158"/>
    </source>
</evidence>